<reference evidence="1" key="1">
    <citation type="submission" date="2024-07" db="EMBL/GenBank/DDBJ databases">
        <title>Identification and characteristics of a novel species of coltsfoot's symbiotic bacteria.</title>
        <authorList>
            <person name="Juszczyk A."/>
            <person name="Jasielczuk I."/>
            <person name="Gurgul A."/>
            <person name="Rogala M."/>
            <person name="Kowalczyk A."/>
            <person name="Szmatola T."/>
            <person name="Kosecka-Strojek M."/>
            <person name="Arent Z."/>
            <person name="Latowski D."/>
        </authorList>
    </citation>
    <scope>NUCLEOTIDE SEQUENCE</scope>
    <source>
        <strain evidence="1">Hg7Tf</strain>
    </source>
</reference>
<evidence type="ECO:0000313" key="1">
    <source>
        <dbReference type="EMBL" id="XDK35071.1"/>
    </source>
</evidence>
<proteinExistence type="predicted"/>
<gene>
    <name evidence="1" type="ORF">AB4Y39_15260</name>
</gene>
<name>A0AB39HRM7_9PSED</name>
<organism evidence="1">
    <name type="scientific">Pseudomonas sp. Hg7Tf</name>
    <dbReference type="NCBI Taxonomy" id="3236988"/>
    <lineage>
        <taxon>Bacteria</taxon>
        <taxon>Pseudomonadati</taxon>
        <taxon>Pseudomonadota</taxon>
        <taxon>Gammaproteobacteria</taxon>
        <taxon>Pseudomonadales</taxon>
        <taxon>Pseudomonadaceae</taxon>
        <taxon>Pseudomonas</taxon>
    </lineage>
</organism>
<sequence>MTDHGRLLIPTHDYCRVGRGSEYGTEWGSWHEQVFGEVNCG</sequence>
<dbReference type="AlphaFoldDB" id="A0AB39HRM7"/>
<dbReference type="EMBL" id="CP162607">
    <property type="protein sequence ID" value="XDK35071.1"/>
    <property type="molecule type" value="Genomic_DNA"/>
</dbReference>
<accession>A0AB39HRM7</accession>
<dbReference type="RefSeq" id="WP_280042356.1">
    <property type="nucleotide sequence ID" value="NZ_CP162607.1"/>
</dbReference>
<protein>
    <submittedName>
        <fullName evidence="1">Uncharacterized protein</fullName>
    </submittedName>
</protein>